<dbReference type="InterPro" id="IPR008979">
    <property type="entry name" value="Galactose-bd-like_sf"/>
</dbReference>
<evidence type="ECO:0000313" key="4">
    <source>
        <dbReference type="EMBL" id="MCP2169521.1"/>
    </source>
</evidence>
<feature type="domain" description="F5/8 type C" evidence="3">
    <location>
        <begin position="10"/>
        <end position="158"/>
    </location>
</feature>
<evidence type="ECO:0000259" key="3">
    <source>
        <dbReference type="PROSITE" id="PS50022"/>
    </source>
</evidence>
<keyword evidence="2" id="KW-0732">Signal</keyword>
<dbReference type="EMBL" id="JAMTCK010000019">
    <property type="protein sequence ID" value="MCP2169521.1"/>
    <property type="molecule type" value="Genomic_DNA"/>
</dbReference>
<sequence length="842" mass="89504">MRRSHRAVVVTALAFAVSGAYHPVASAVGAALPVVGVVASGDDGNVPANTVDGDFGTRWSAEGEGVWIRYDLGSSQVVGSVSVAWHKGDTRRDTFDVQVSEDGSSWVTVVSRRTSSGSSLGLQDYDFADRAGRYVRIVGYGNTSNDWTSITEARINGRDADGGTCTYPSDVVDLTNWYVGLPIGEEESPTNVEQPELARFSVDPWFRATGDCAAVQFRAAVNGVTTSGSKYPRSELREMTDSGASKASWSSTSGVHTMVIDQAITALPAGQSVVVAGQIHDASDDVSVFRLEGSKLYVTNGDTSRYRLVTDDYVLGTRFQAKFEVSGGQIRAYYNGVLQTTISKSFSGGYFKAGVYTQANCSNSSPCSAGNYGEVRIYDLTVTHDDGDQGPAPGPGRVVNVATSSQLRSAFSAAQAGDRIVLADGEYTIGTMTGKNGTASQPITVVAANRGRAVVTDGQLEVANSSHVTFEGLKWTNSDTVKITSSNNVRLTRNHFRLTEDSSLKWVLIGGANSHHNRIDHNLFEEKHQLGNFITIDGSDTQQSQHDLIDHNHFRDIGPRAENEMEAIRVGWSEISRSSGFTVIESNLFENCDGDPEIISVKSNDNTVRYNTFRTSQGTLSHRHGNRGTFHGNFFLGGGKAGTGGIRVYGQDHRIYNNYFEGLTGTGYDAALQLDGGDVDTSGALSAHWRVYRATVVNNTFVNNVSNIEIGANYKLAPVDSVLADNVVTGGSGKLFNEIKAPVNLGYAGNIAWPTGSATVGVSKPTGAIRTVDPLLVREGSVYRIGPRSPAIDAGTGGHPFLTDDMDGQARAGGTDVGADELSSAAVTRGPLSATDVGPAAA</sequence>
<comment type="caution">
    <text evidence="4">The sequence shown here is derived from an EMBL/GenBank/DDBJ whole genome shotgun (WGS) entry which is preliminary data.</text>
</comment>
<dbReference type="Gene3D" id="2.60.120.260">
    <property type="entry name" value="Galactose-binding domain-like"/>
    <property type="match status" value="1"/>
</dbReference>
<dbReference type="InterPro" id="IPR012334">
    <property type="entry name" value="Pectin_lyas_fold"/>
</dbReference>
<keyword evidence="5" id="KW-1185">Reference proteome</keyword>
<dbReference type="Gene3D" id="2.160.20.10">
    <property type="entry name" value="Single-stranded right-handed beta-helix, Pectin lyase-like"/>
    <property type="match status" value="1"/>
</dbReference>
<feature type="chain" id="PRO_5041949393" evidence="2">
    <location>
        <begin position="28"/>
        <end position="842"/>
    </location>
</feature>
<dbReference type="SUPFAM" id="SSF49899">
    <property type="entry name" value="Concanavalin A-like lectins/glucanases"/>
    <property type="match status" value="1"/>
</dbReference>
<dbReference type="InterPro" id="IPR013320">
    <property type="entry name" value="ConA-like_dom_sf"/>
</dbReference>
<reference evidence="4" key="1">
    <citation type="submission" date="2022-06" db="EMBL/GenBank/DDBJ databases">
        <title>Genomic Encyclopedia of Archaeal and Bacterial Type Strains, Phase II (KMG-II): from individual species to whole genera.</title>
        <authorList>
            <person name="Goeker M."/>
        </authorList>
    </citation>
    <scope>NUCLEOTIDE SEQUENCE</scope>
    <source>
        <strain evidence="4">DSM 43935</strain>
    </source>
</reference>
<dbReference type="SUPFAM" id="SSF51126">
    <property type="entry name" value="Pectin lyase-like"/>
    <property type="match status" value="1"/>
</dbReference>
<dbReference type="CDD" id="cd14251">
    <property type="entry name" value="PL-6"/>
    <property type="match status" value="1"/>
</dbReference>
<dbReference type="SUPFAM" id="SSF49785">
    <property type="entry name" value="Galactose-binding domain-like"/>
    <property type="match status" value="1"/>
</dbReference>
<dbReference type="RefSeq" id="WP_253778390.1">
    <property type="nucleotide sequence ID" value="NZ_JAMTCK010000019.1"/>
</dbReference>
<dbReference type="PROSITE" id="PS50022">
    <property type="entry name" value="FA58C_3"/>
    <property type="match status" value="1"/>
</dbReference>
<evidence type="ECO:0000256" key="1">
    <source>
        <dbReference type="SAM" id="MobiDB-lite"/>
    </source>
</evidence>
<gene>
    <name evidence="4" type="ORF">LX83_006407</name>
</gene>
<dbReference type="AlphaFoldDB" id="A0AAE3KIQ8"/>
<dbReference type="Pfam" id="PF14592">
    <property type="entry name" value="Chondroitinas_B"/>
    <property type="match status" value="1"/>
</dbReference>
<organism evidence="4 5">
    <name type="scientific">Goodfellowiella coeruleoviolacea</name>
    <dbReference type="NCBI Taxonomy" id="334858"/>
    <lineage>
        <taxon>Bacteria</taxon>
        <taxon>Bacillati</taxon>
        <taxon>Actinomycetota</taxon>
        <taxon>Actinomycetes</taxon>
        <taxon>Pseudonocardiales</taxon>
        <taxon>Pseudonocardiaceae</taxon>
        <taxon>Goodfellowiella</taxon>
    </lineage>
</organism>
<name>A0AAE3KIQ8_9PSEU</name>
<evidence type="ECO:0000313" key="5">
    <source>
        <dbReference type="Proteomes" id="UP001206128"/>
    </source>
</evidence>
<dbReference type="Pfam" id="PF22633">
    <property type="entry name" value="F5_F8_type_C_2"/>
    <property type="match status" value="1"/>
</dbReference>
<dbReference type="InterPro" id="IPR011050">
    <property type="entry name" value="Pectin_lyase_fold/virulence"/>
</dbReference>
<dbReference type="InterPro" id="IPR014895">
    <property type="entry name" value="Alginate_lyase_2"/>
</dbReference>
<evidence type="ECO:0000256" key="2">
    <source>
        <dbReference type="SAM" id="SignalP"/>
    </source>
</evidence>
<dbReference type="Pfam" id="PF08787">
    <property type="entry name" value="Alginate_lyase2"/>
    <property type="match status" value="1"/>
</dbReference>
<protein>
    <submittedName>
        <fullName evidence="4">F5/8 type C domain-containing protein</fullName>
    </submittedName>
</protein>
<dbReference type="InterPro" id="IPR039513">
    <property type="entry name" value="PL-6"/>
</dbReference>
<dbReference type="InterPro" id="IPR000421">
    <property type="entry name" value="FA58C"/>
</dbReference>
<feature type="region of interest" description="Disordered" evidence="1">
    <location>
        <begin position="794"/>
        <end position="842"/>
    </location>
</feature>
<proteinExistence type="predicted"/>
<dbReference type="Gene3D" id="2.60.120.200">
    <property type="match status" value="1"/>
</dbReference>
<accession>A0AAE3KIQ8</accession>
<dbReference type="Proteomes" id="UP001206128">
    <property type="component" value="Unassembled WGS sequence"/>
</dbReference>
<feature type="signal peptide" evidence="2">
    <location>
        <begin position="1"/>
        <end position="27"/>
    </location>
</feature>